<dbReference type="Proteomes" id="UP000596660">
    <property type="component" value="Unplaced"/>
</dbReference>
<keyword evidence="3" id="KW-1185">Reference proteome</keyword>
<proteinExistence type="predicted"/>
<dbReference type="Pfam" id="PF14244">
    <property type="entry name" value="Retrotran_gag_3"/>
    <property type="match status" value="1"/>
</dbReference>
<dbReference type="EnsemblPlants" id="AUR62013417-RA">
    <property type="protein sequence ID" value="AUR62013417-RA:cds"/>
    <property type="gene ID" value="AUR62013417"/>
</dbReference>
<name>A0A803LHH0_CHEQI</name>
<evidence type="ECO:0000313" key="3">
    <source>
        <dbReference type="Proteomes" id="UP000596660"/>
    </source>
</evidence>
<feature type="domain" description="Retrotransposon Copia-like N-terminal" evidence="1">
    <location>
        <begin position="22"/>
        <end position="68"/>
    </location>
</feature>
<reference evidence="2" key="2">
    <citation type="submission" date="2021-03" db="UniProtKB">
        <authorList>
            <consortium name="EnsemblPlants"/>
        </authorList>
    </citation>
    <scope>IDENTIFICATION</scope>
</reference>
<dbReference type="PANTHER" id="PTHR37610">
    <property type="entry name" value="CCHC-TYPE DOMAIN-CONTAINING PROTEIN"/>
    <property type="match status" value="1"/>
</dbReference>
<dbReference type="OMA" id="PEWIAWE"/>
<dbReference type="AlphaFoldDB" id="A0A803LHH0"/>
<evidence type="ECO:0000313" key="2">
    <source>
        <dbReference type="EnsemblPlants" id="AUR62013417-RA:cds"/>
    </source>
</evidence>
<protein>
    <recommendedName>
        <fullName evidence="1">Retrotransposon Copia-like N-terminal domain-containing protein</fullName>
    </recommendedName>
</protein>
<dbReference type="Gramene" id="AUR62013417-RA">
    <property type="protein sequence ID" value="AUR62013417-RA:cds"/>
    <property type="gene ID" value="AUR62013417"/>
</dbReference>
<sequence length="135" mass="15495">MAAQDTNIQNPTQDPGSVYYIHPSENPTVSLVLEKFNGDNYRDWKRGMILAFSMKNKMPFIDGSLPRPGDSDPLLNAWNRCNNMIISYILRSLDNTLAKSVIFFSTASEIWKDLEDRYSVISGPLDLRYTHYNKL</sequence>
<dbReference type="PANTHER" id="PTHR37610:SF97">
    <property type="entry name" value="RETROTRANSPOSON GAG DOMAIN-CONTAINING PROTEIN"/>
    <property type="match status" value="1"/>
</dbReference>
<organism evidence="2 3">
    <name type="scientific">Chenopodium quinoa</name>
    <name type="common">Quinoa</name>
    <dbReference type="NCBI Taxonomy" id="63459"/>
    <lineage>
        <taxon>Eukaryota</taxon>
        <taxon>Viridiplantae</taxon>
        <taxon>Streptophyta</taxon>
        <taxon>Embryophyta</taxon>
        <taxon>Tracheophyta</taxon>
        <taxon>Spermatophyta</taxon>
        <taxon>Magnoliopsida</taxon>
        <taxon>eudicotyledons</taxon>
        <taxon>Gunneridae</taxon>
        <taxon>Pentapetalae</taxon>
        <taxon>Caryophyllales</taxon>
        <taxon>Chenopodiaceae</taxon>
        <taxon>Chenopodioideae</taxon>
        <taxon>Atripliceae</taxon>
        <taxon>Chenopodium</taxon>
    </lineage>
</organism>
<reference evidence="2" key="1">
    <citation type="journal article" date="2017" name="Nature">
        <title>The genome of Chenopodium quinoa.</title>
        <authorList>
            <person name="Jarvis D.E."/>
            <person name="Ho Y.S."/>
            <person name="Lightfoot D.J."/>
            <person name="Schmoeckel S.M."/>
            <person name="Li B."/>
            <person name="Borm T.J.A."/>
            <person name="Ohyanagi H."/>
            <person name="Mineta K."/>
            <person name="Michell C.T."/>
            <person name="Saber N."/>
            <person name="Kharbatia N.M."/>
            <person name="Rupper R.R."/>
            <person name="Sharp A.R."/>
            <person name="Dally N."/>
            <person name="Boughton B.A."/>
            <person name="Woo Y.H."/>
            <person name="Gao G."/>
            <person name="Schijlen E.G.W.M."/>
            <person name="Guo X."/>
            <person name="Momin A.A."/>
            <person name="Negrao S."/>
            <person name="Al-Babili S."/>
            <person name="Gehring C."/>
            <person name="Roessner U."/>
            <person name="Jung C."/>
            <person name="Murphy K."/>
            <person name="Arold S.T."/>
            <person name="Gojobori T."/>
            <person name="van der Linden C.G."/>
            <person name="van Loo E.N."/>
            <person name="Jellen E.N."/>
            <person name="Maughan P.J."/>
            <person name="Tester M."/>
        </authorList>
    </citation>
    <scope>NUCLEOTIDE SEQUENCE [LARGE SCALE GENOMIC DNA]</scope>
    <source>
        <strain evidence="2">cv. PI 614886</strain>
    </source>
</reference>
<dbReference type="InterPro" id="IPR029472">
    <property type="entry name" value="Copia-like_N"/>
</dbReference>
<accession>A0A803LHH0</accession>
<evidence type="ECO:0000259" key="1">
    <source>
        <dbReference type="Pfam" id="PF14244"/>
    </source>
</evidence>